<evidence type="ECO:0000313" key="1">
    <source>
        <dbReference type="EMBL" id="EUC35271.1"/>
    </source>
</evidence>
<organism evidence="1 2">
    <name type="scientific">Cochliobolus carbonum (strain 26-R-13)</name>
    <name type="common">Maize leaf spot fungus</name>
    <name type="synonym">Bipolaris zeicola</name>
    <dbReference type="NCBI Taxonomy" id="930089"/>
    <lineage>
        <taxon>Eukaryota</taxon>
        <taxon>Fungi</taxon>
        <taxon>Dikarya</taxon>
        <taxon>Ascomycota</taxon>
        <taxon>Pezizomycotina</taxon>
        <taxon>Dothideomycetes</taxon>
        <taxon>Pleosporomycetidae</taxon>
        <taxon>Pleosporales</taxon>
        <taxon>Pleosporineae</taxon>
        <taxon>Pleosporaceae</taxon>
        <taxon>Bipolaris</taxon>
    </lineage>
</organism>
<dbReference type="HOGENOM" id="CLU_2891916_0_0_1"/>
<dbReference type="OrthoDB" id="10329474at2759"/>
<evidence type="ECO:0000313" key="2">
    <source>
        <dbReference type="Proteomes" id="UP000053841"/>
    </source>
</evidence>
<accession>W6YUX2</accession>
<reference evidence="1 2" key="1">
    <citation type="journal article" date="2013" name="PLoS Genet.">
        <title>Comparative genome structure, secondary metabolite, and effector coding capacity across Cochliobolus pathogens.</title>
        <authorList>
            <person name="Condon B.J."/>
            <person name="Leng Y."/>
            <person name="Wu D."/>
            <person name="Bushley K.E."/>
            <person name="Ohm R.A."/>
            <person name="Otillar R."/>
            <person name="Martin J."/>
            <person name="Schackwitz W."/>
            <person name="Grimwood J."/>
            <person name="MohdZainudin N."/>
            <person name="Xue C."/>
            <person name="Wang R."/>
            <person name="Manning V.A."/>
            <person name="Dhillon B."/>
            <person name="Tu Z.J."/>
            <person name="Steffenson B.J."/>
            <person name="Salamov A."/>
            <person name="Sun H."/>
            <person name="Lowry S."/>
            <person name="LaButti K."/>
            <person name="Han J."/>
            <person name="Copeland A."/>
            <person name="Lindquist E."/>
            <person name="Barry K."/>
            <person name="Schmutz J."/>
            <person name="Baker S.E."/>
            <person name="Ciuffetti L.M."/>
            <person name="Grigoriev I.V."/>
            <person name="Zhong S."/>
            <person name="Turgeon B.G."/>
        </authorList>
    </citation>
    <scope>NUCLEOTIDE SEQUENCE [LARGE SCALE GENOMIC DNA]</scope>
    <source>
        <strain evidence="1 2">26-R-13</strain>
    </source>
</reference>
<dbReference type="KEGG" id="bze:COCCADRAFT_91357"/>
<dbReference type="AlphaFoldDB" id="W6YUX2"/>
<dbReference type="Proteomes" id="UP000053841">
    <property type="component" value="Unassembled WGS sequence"/>
</dbReference>
<dbReference type="GeneID" id="19153166"/>
<dbReference type="EMBL" id="KI964578">
    <property type="protein sequence ID" value="EUC35271.1"/>
    <property type="molecule type" value="Genomic_DNA"/>
</dbReference>
<sequence length="63" mass="6843">LEASQEYIYSLKDLMFVHGPRCEHGNFVIAEIQLLKCYGCGTAVALMVMLSVGPSATGLCIFC</sequence>
<keyword evidence="2" id="KW-1185">Reference proteome</keyword>
<dbReference type="RefSeq" id="XP_007710481.1">
    <property type="nucleotide sequence ID" value="XM_007712291.1"/>
</dbReference>
<name>W6YUX2_COCC2</name>
<gene>
    <name evidence="1" type="ORF">COCCADRAFT_91357</name>
</gene>
<feature type="non-terminal residue" evidence="1">
    <location>
        <position position="1"/>
    </location>
</feature>
<protein>
    <submittedName>
        <fullName evidence="1">Uncharacterized protein</fullName>
    </submittedName>
</protein>
<proteinExistence type="predicted"/>